<keyword evidence="16" id="KW-1185">Reference proteome</keyword>
<keyword evidence="8" id="KW-0675">Receptor</keyword>
<dbReference type="InterPro" id="IPR012910">
    <property type="entry name" value="Plug_dom"/>
</dbReference>
<keyword evidence="5 10" id="KW-0812">Transmembrane</keyword>
<dbReference type="GO" id="GO:0033214">
    <property type="term" value="P:siderophore-iron import into cell"/>
    <property type="evidence" value="ECO:0007669"/>
    <property type="project" value="TreeGrafter"/>
</dbReference>
<dbReference type="EMBL" id="FOUF01000028">
    <property type="protein sequence ID" value="SFM70158.1"/>
    <property type="molecule type" value="Genomic_DNA"/>
</dbReference>
<proteinExistence type="inferred from homology"/>
<dbReference type="SUPFAM" id="SSF56935">
    <property type="entry name" value="Porins"/>
    <property type="match status" value="1"/>
</dbReference>
<comment type="subcellular location">
    <subcellularLocation>
        <location evidence="1 10">Cell outer membrane</location>
        <topology evidence="1 10">Multi-pass membrane protein</topology>
    </subcellularLocation>
</comment>
<dbReference type="Pfam" id="PF07715">
    <property type="entry name" value="Plug"/>
    <property type="match status" value="1"/>
</dbReference>
<dbReference type="PANTHER" id="PTHR30442">
    <property type="entry name" value="IRON III DICITRATE TRANSPORT PROTEIN FECA"/>
    <property type="match status" value="1"/>
</dbReference>
<dbReference type="CDD" id="cd01347">
    <property type="entry name" value="ligand_gated_channel"/>
    <property type="match status" value="1"/>
</dbReference>
<name>A0A1I4T069_9PROT</name>
<accession>A0A1I4T069</accession>
<dbReference type="InterPro" id="IPR000531">
    <property type="entry name" value="Beta-barrel_TonB"/>
</dbReference>
<evidence type="ECO:0000313" key="15">
    <source>
        <dbReference type="EMBL" id="SFM70158.1"/>
    </source>
</evidence>
<keyword evidence="9 10" id="KW-0998">Cell outer membrane</keyword>
<evidence type="ECO:0000256" key="6">
    <source>
        <dbReference type="ARBA" id="ARBA00023077"/>
    </source>
</evidence>
<dbReference type="InterPro" id="IPR036942">
    <property type="entry name" value="Beta-barrel_TonB_sf"/>
</dbReference>
<evidence type="ECO:0000256" key="9">
    <source>
        <dbReference type="ARBA" id="ARBA00023237"/>
    </source>
</evidence>
<evidence type="ECO:0000256" key="2">
    <source>
        <dbReference type="ARBA" id="ARBA00009810"/>
    </source>
</evidence>
<protein>
    <submittedName>
        <fullName evidence="15">Fe(3+) dicitrate transport protein</fullName>
    </submittedName>
</protein>
<evidence type="ECO:0000256" key="12">
    <source>
        <dbReference type="SAM" id="SignalP"/>
    </source>
</evidence>
<dbReference type="Gene3D" id="2.170.130.10">
    <property type="entry name" value="TonB-dependent receptor, plug domain"/>
    <property type="match status" value="1"/>
</dbReference>
<evidence type="ECO:0000259" key="14">
    <source>
        <dbReference type="Pfam" id="PF07715"/>
    </source>
</evidence>
<evidence type="ECO:0000256" key="8">
    <source>
        <dbReference type="ARBA" id="ARBA00023170"/>
    </source>
</evidence>
<keyword evidence="3 10" id="KW-0813">Transport</keyword>
<keyword evidence="4 10" id="KW-1134">Transmembrane beta strand</keyword>
<dbReference type="PROSITE" id="PS52016">
    <property type="entry name" value="TONB_DEPENDENT_REC_3"/>
    <property type="match status" value="1"/>
</dbReference>
<feature type="domain" description="TonB-dependent receptor plug" evidence="14">
    <location>
        <begin position="61"/>
        <end position="171"/>
    </location>
</feature>
<keyword evidence="7 10" id="KW-0472">Membrane</keyword>
<dbReference type="AlphaFoldDB" id="A0A1I4T069"/>
<evidence type="ECO:0000259" key="13">
    <source>
        <dbReference type="Pfam" id="PF00593"/>
    </source>
</evidence>
<evidence type="ECO:0000256" key="7">
    <source>
        <dbReference type="ARBA" id="ARBA00023136"/>
    </source>
</evidence>
<feature type="chain" id="PRO_5011607158" evidence="12">
    <location>
        <begin position="24"/>
        <end position="716"/>
    </location>
</feature>
<dbReference type="Proteomes" id="UP000199561">
    <property type="component" value="Unassembled WGS sequence"/>
</dbReference>
<evidence type="ECO:0000256" key="10">
    <source>
        <dbReference type="PROSITE-ProRule" id="PRU01360"/>
    </source>
</evidence>
<dbReference type="GO" id="GO:0009279">
    <property type="term" value="C:cell outer membrane"/>
    <property type="evidence" value="ECO:0007669"/>
    <property type="project" value="UniProtKB-SubCell"/>
</dbReference>
<dbReference type="Gene3D" id="2.40.170.20">
    <property type="entry name" value="TonB-dependent receptor, beta-barrel domain"/>
    <property type="match status" value="1"/>
</dbReference>
<evidence type="ECO:0000256" key="5">
    <source>
        <dbReference type="ARBA" id="ARBA00022692"/>
    </source>
</evidence>
<dbReference type="RefSeq" id="WP_090671206.1">
    <property type="nucleotide sequence ID" value="NZ_FOUF01000028.1"/>
</dbReference>
<evidence type="ECO:0000256" key="3">
    <source>
        <dbReference type="ARBA" id="ARBA00022448"/>
    </source>
</evidence>
<gene>
    <name evidence="15" type="ORF">SAMN05421880_1282</name>
</gene>
<dbReference type="STRING" id="52442.SAMN05421880_1282"/>
<keyword evidence="6 11" id="KW-0798">TonB box</keyword>
<evidence type="ECO:0000256" key="1">
    <source>
        <dbReference type="ARBA" id="ARBA00004571"/>
    </source>
</evidence>
<dbReference type="InterPro" id="IPR039426">
    <property type="entry name" value="TonB-dep_rcpt-like"/>
</dbReference>
<dbReference type="Pfam" id="PF00593">
    <property type="entry name" value="TonB_dep_Rec_b-barrel"/>
    <property type="match status" value="1"/>
</dbReference>
<reference evidence="15 16" key="1">
    <citation type="submission" date="2016-10" db="EMBL/GenBank/DDBJ databases">
        <authorList>
            <person name="de Groot N.N."/>
        </authorList>
    </citation>
    <scope>NUCLEOTIDE SEQUENCE [LARGE SCALE GENOMIC DNA]</scope>
    <source>
        <strain evidence="15 16">Nm146</strain>
    </source>
</reference>
<dbReference type="PANTHER" id="PTHR30442:SF0">
    <property type="entry name" value="FE(3+) DICITRATE TRANSPORT PROTEIN FECA"/>
    <property type="match status" value="1"/>
</dbReference>
<keyword evidence="12" id="KW-0732">Signal</keyword>
<dbReference type="InterPro" id="IPR037066">
    <property type="entry name" value="Plug_dom_sf"/>
</dbReference>
<sequence length="716" mass="79284">MFHVRLKLSAAVITAVFAPSLQAQQESSSTSSPDNTKSVVASPIKPVVMPRIDVIGSYENLKTISGSADVLDKKTLEASRVFTVNEALRKVPGIHMRDEEGLGLRPNIGIRGLNPTRSTKVTLLEDGIPLAYAPYGDNASYFHPPIERFDHIEILKGADQVRFGPQTIGGVINYITPAPPEKFGGHIQAIGGNRDYFNGKVQIGGKGLLLDFTHKQADGARDNLHSEIRDYNLKYVLGLTDSQALTLRANYYTEDSQLTYSGLTTAEFRNFGARYNPFRHDKFNSGRVGVSATHDLIIHDDLMLTTNLYFSRFDRDWWRAASTTTDSQCGSAFVTARNNGQAVDVDTCGNQGRLREYYAWGVEPRLKYNHNLLGVKSNLDFGFRAHYETQDRRQINNAQFDPTQNGLRESNVRETQAYSWFLTNRFNLGQFTATPGIRYEYIDYERKNRLTGVSGNDNLDAWLPSLGLTWNPSQLVTFFAGAHRGFAPPRTEDVIGTTGTSTDVGAEKSVNWEVGARAKPLEGVDVQASFFRNDFQKQIAVGSIAGGSTPLAQGETLYQGVEFASKVDTILGVYLRTAYTWLPTARQESPFTRVDTGAVVTGSASGNRLPYAPEHLITAAVGYAKQGFDAQIEAVHVSKQFSDFANTVGSTVNGQAGLIDPYTIFNLAINYHYQPMRTTLFFMIKNLTNDVYIVDRTRGIVPGMPRLIQGGVRYTF</sequence>
<evidence type="ECO:0000256" key="11">
    <source>
        <dbReference type="RuleBase" id="RU003357"/>
    </source>
</evidence>
<comment type="similarity">
    <text evidence="2 10 11">Belongs to the TonB-dependent receptor family.</text>
</comment>
<evidence type="ECO:0000313" key="16">
    <source>
        <dbReference type="Proteomes" id="UP000199561"/>
    </source>
</evidence>
<evidence type="ECO:0000256" key="4">
    <source>
        <dbReference type="ARBA" id="ARBA00022452"/>
    </source>
</evidence>
<feature type="signal peptide" evidence="12">
    <location>
        <begin position="1"/>
        <end position="23"/>
    </location>
</feature>
<organism evidence="15 16">
    <name type="scientific">Nitrosomonas nitrosa</name>
    <dbReference type="NCBI Taxonomy" id="52442"/>
    <lineage>
        <taxon>Bacteria</taxon>
        <taxon>Pseudomonadati</taxon>
        <taxon>Pseudomonadota</taxon>
        <taxon>Betaproteobacteria</taxon>
        <taxon>Nitrosomonadales</taxon>
        <taxon>Nitrosomonadaceae</taxon>
        <taxon>Nitrosomonas</taxon>
    </lineage>
</organism>
<feature type="domain" description="TonB-dependent receptor-like beta-barrel" evidence="13">
    <location>
        <begin position="237"/>
        <end position="687"/>
    </location>
</feature>